<evidence type="ECO:0000313" key="3">
    <source>
        <dbReference type="Proteomes" id="UP000366051"/>
    </source>
</evidence>
<name>A0A5Q2N1K7_9FIRM</name>
<evidence type="ECO:0000259" key="1">
    <source>
        <dbReference type="Pfam" id="PF08241"/>
    </source>
</evidence>
<dbReference type="Gene3D" id="3.40.50.150">
    <property type="entry name" value="Vaccinia Virus protein VP39"/>
    <property type="match status" value="1"/>
</dbReference>
<dbReference type="Pfam" id="PF08241">
    <property type="entry name" value="Methyltransf_11"/>
    <property type="match status" value="1"/>
</dbReference>
<dbReference type="EMBL" id="CP045875">
    <property type="protein sequence ID" value="QGG46425.1"/>
    <property type="molecule type" value="Genomic_DNA"/>
</dbReference>
<keyword evidence="2" id="KW-0489">Methyltransferase</keyword>
<feature type="domain" description="Methyltransferase type 11" evidence="1">
    <location>
        <begin position="47"/>
        <end position="141"/>
    </location>
</feature>
<dbReference type="PANTHER" id="PTHR45036:SF1">
    <property type="entry name" value="METHYLTRANSFERASE LIKE 7A"/>
    <property type="match status" value="1"/>
</dbReference>
<dbReference type="PANTHER" id="PTHR45036">
    <property type="entry name" value="METHYLTRANSFERASE LIKE 7B"/>
    <property type="match status" value="1"/>
</dbReference>
<dbReference type="AlphaFoldDB" id="A0A5Q2N1K7"/>
<dbReference type="Proteomes" id="UP000366051">
    <property type="component" value="Chromosome"/>
</dbReference>
<gene>
    <name evidence="2" type="ORF">FTV88_0246</name>
</gene>
<keyword evidence="3" id="KW-1185">Reference proteome</keyword>
<accession>A0A5Q2N1K7</accession>
<organism evidence="2 3">
    <name type="scientific">Heliorestis convoluta</name>
    <dbReference type="NCBI Taxonomy" id="356322"/>
    <lineage>
        <taxon>Bacteria</taxon>
        <taxon>Bacillati</taxon>
        <taxon>Bacillota</taxon>
        <taxon>Clostridia</taxon>
        <taxon>Eubacteriales</taxon>
        <taxon>Heliobacteriaceae</taxon>
        <taxon>Heliorestis</taxon>
    </lineage>
</organism>
<reference evidence="3" key="1">
    <citation type="submission" date="2019-11" db="EMBL/GenBank/DDBJ databases">
        <title>Genome sequence of Heliorestis convoluta strain HH, an alkaliphilic and minimalistic phototrophic bacterium from a soda lake in Egypt.</title>
        <authorList>
            <person name="Dewey E.D."/>
            <person name="Stokes L.M."/>
            <person name="Burchell B.M."/>
            <person name="Shaffer K.N."/>
            <person name="Huntington A.M."/>
            <person name="Baker J.M."/>
            <person name="Nadendla S."/>
            <person name="Giglio M.G."/>
            <person name="Touchman J.W."/>
            <person name="Blankenship R.E."/>
            <person name="Madigan M.T."/>
            <person name="Sattley W.M."/>
        </authorList>
    </citation>
    <scope>NUCLEOTIDE SEQUENCE [LARGE SCALE GENOMIC DNA]</scope>
    <source>
        <strain evidence="3">HH</strain>
    </source>
</reference>
<dbReference type="RefSeq" id="WP_207707894.1">
    <property type="nucleotide sequence ID" value="NZ_CP045875.1"/>
</dbReference>
<dbReference type="InterPro" id="IPR013216">
    <property type="entry name" value="Methyltransf_11"/>
</dbReference>
<protein>
    <submittedName>
        <fullName evidence="2">Class I SAM-dependent methyltransferase</fullName>
        <ecNumber evidence="2">2.1.1.-</ecNumber>
    </submittedName>
</protein>
<evidence type="ECO:0000313" key="2">
    <source>
        <dbReference type="EMBL" id="QGG46425.1"/>
    </source>
</evidence>
<dbReference type="InterPro" id="IPR029063">
    <property type="entry name" value="SAM-dependent_MTases_sf"/>
</dbReference>
<proteinExistence type="predicted"/>
<dbReference type="GO" id="GO:0032259">
    <property type="term" value="P:methylation"/>
    <property type="evidence" value="ECO:0007669"/>
    <property type="project" value="UniProtKB-KW"/>
</dbReference>
<dbReference type="EC" id="2.1.1.-" evidence="2"/>
<dbReference type="GO" id="GO:0008757">
    <property type="term" value="F:S-adenosylmethionine-dependent methyltransferase activity"/>
    <property type="evidence" value="ECO:0007669"/>
    <property type="project" value="InterPro"/>
</dbReference>
<dbReference type="InterPro" id="IPR052356">
    <property type="entry name" value="Thiol_S-MT"/>
</dbReference>
<keyword evidence="2" id="KW-0808">Transferase</keyword>
<dbReference type="CDD" id="cd02440">
    <property type="entry name" value="AdoMet_MTases"/>
    <property type="match status" value="1"/>
</dbReference>
<dbReference type="SUPFAM" id="SSF53335">
    <property type="entry name" value="S-adenosyl-L-methionine-dependent methyltransferases"/>
    <property type="match status" value="1"/>
</dbReference>
<sequence length="206" mass="23321">MSEQSSVIKEKFNQKADKYDRVMAPMEKMMMAKWRTQLLRKAQGLVLEAGVGTGANLPYYPAGVKVIAVDFSSRMLELAAKKLPQTKAEVELKVADIQALTFTDNTFDTVITACVFCTVPDPLQGFRELRRVTKPDGKLYFLEHVRSENVLLGPVMDYLNPIVLRHMGSNINRRTEENIQRSGMKILQCDKLFGDIVKRLTVIPNK</sequence>
<dbReference type="KEGG" id="hcv:FTV88_0246"/>